<dbReference type="Proteomes" id="UP001142055">
    <property type="component" value="Chromosome 3"/>
</dbReference>
<protein>
    <recommendedName>
        <fullName evidence="5">HEAT repeat-containing protein 5B</fullName>
    </recommendedName>
</protein>
<dbReference type="InterPro" id="IPR040108">
    <property type="entry name" value="Laa1/Sip1/HEATR5"/>
</dbReference>
<dbReference type="GO" id="GO:0030139">
    <property type="term" value="C:endocytic vesicle"/>
    <property type="evidence" value="ECO:0007669"/>
    <property type="project" value="TreeGrafter"/>
</dbReference>
<dbReference type="InterPro" id="IPR046837">
    <property type="entry name" value="Laa1/Sip1/HEATR5-like_HEAT"/>
</dbReference>
<dbReference type="GO" id="GO:0006897">
    <property type="term" value="P:endocytosis"/>
    <property type="evidence" value="ECO:0007669"/>
    <property type="project" value="TreeGrafter"/>
</dbReference>
<dbReference type="PANTHER" id="PTHR21663">
    <property type="entry name" value="HYPOTHETICAL HEAT DOMAIN-CONTAINING"/>
    <property type="match status" value="1"/>
</dbReference>
<dbReference type="Pfam" id="PF25468">
    <property type="entry name" value="HEAT_HEATR5A"/>
    <property type="match status" value="1"/>
</dbReference>
<evidence type="ECO:0000256" key="2">
    <source>
        <dbReference type="ARBA" id="ARBA00022737"/>
    </source>
</evidence>
<dbReference type="SUPFAM" id="SSF48371">
    <property type="entry name" value="ARM repeat"/>
    <property type="match status" value="3"/>
</dbReference>
<organism evidence="3 4">
    <name type="scientific">Blomia tropicalis</name>
    <name type="common">Mite</name>
    <dbReference type="NCBI Taxonomy" id="40697"/>
    <lineage>
        <taxon>Eukaryota</taxon>
        <taxon>Metazoa</taxon>
        <taxon>Ecdysozoa</taxon>
        <taxon>Arthropoda</taxon>
        <taxon>Chelicerata</taxon>
        <taxon>Arachnida</taxon>
        <taxon>Acari</taxon>
        <taxon>Acariformes</taxon>
        <taxon>Sarcoptiformes</taxon>
        <taxon>Astigmata</taxon>
        <taxon>Glycyphagoidea</taxon>
        <taxon>Echimyopodidae</taxon>
        <taxon>Blomia</taxon>
    </lineage>
</organism>
<comment type="similarity">
    <text evidence="1">Belongs to the HEATR5 family.</text>
</comment>
<dbReference type="FunFam" id="1.25.10.10:FF:000262">
    <property type="entry name" value="HEAT repeat-containing protein 5B"/>
    <property type="match status" value="1"/>
</dbReference>
<dbReference type="InterPro" id="IPR016024">
    <property type="entry name" value="ARM-type_fold"/>
</dbReference>
<dbReference type="EMBL" id="JAPWDV010000003">
    <property type="protein sequence ID" value="KAJ6217719.1"/>
    <property type="molecule type" value="Genomic_DNA"/>
</dbReference>
<dbReference type="Gene3D" id="1.25.10.10">
    <property type="entry name" value="Leucine-rich Repeat Variant"/>
    <property type="match status" value="2"/>
</dbReference>
<name>A0A9Q0RKG4_BLOTA</name>
<gene>
    <name evidence="3" type="ORF">RDWZM_008876</name>
</gene>
<dbReference type="GO" id="GO:0008104">
    <property type="term" value="P:intracellular protein localization"/>
    <property type="evidence" value="ECO:0007669"/>
    <property type="project" value="TreeGrafter"/>
</dbReference>
<dbReference type="GO" id="GO:0005829">
    <property type="term" value="C:cytosol"/>
    <property type="evidence" value="ECO:0007669"/>
    <property type="project" value="GOC"/>
</dbReference>
<accession>A0A9Q0RKG4</accession>
<proteinExistence type="inferred from homology"/>
<dbReference type="GO" id="GO:0016020">
    <property type="term" value="C:membrane"/>
    <property type="evidence" value="ECO:0007669"/>
    <property type="project" value="TreeGrafter"/>
</dbReference>
<comment type="caution">
    <text evidence="3">The sequence shown here is derived from an EMBL/GenBank/DDBJ whole genome shotgun (WGS) entry which is preliminary data.</text>
</comment>
<evidence type="ECO:0000256" key="1">
    <source>
        <dbReference type="ARBA" id="ARBA00008304"/>
    </source>
</evidence>
<dbReference type="InterPro" id="IPR011989">
    <property type="entry name" value="ARM-like"/>
</dbReference>
<evidence type="ECO:0008006" key="5">
    <source>
        <dbReference type="Google" id="ProtNLM"/>
    </source>
</evidence>
<evidence type="ECO:0000313" key="3">
    <source>
        <dbReference type="EMBL" id="KAJ6217719.1"/>
    </source>
</evidence>
<keyword evidence="2" id="KW-0677">Repeat</keyword>
<dbReference type="GO" id="GO:0005794">
    <property type="term" value="C:Golgi apparatus"/>
    <property type="evidence" value="ECO:0007669"/>
    <property type="project" value="TreeGrafter"/>
</dbReference>
<evidence type="ECO:0000313" key="4">
    <source>
        <dbReference type="Proteomes" id="UP001142055"/>
    </source>
</evidence>
<dbReference type="OMA" id="YPQVIQE"/>
<reference evidence="3" key="1">
    <citation type="submission" date="2022-12" db="EMBL/GenBank/DDBJ databases">
        <title>Genome assemblies of Blomia tropicalis.</title>
        <authorList>
            <person name="Cui Y."/>
        </authorList>
    </citation>
    <scope>NUCLEOTIDE SEQUENCE</scope>
    <source>
        <tissue evidence="3">Adult mites</tissue>
    </source>
</reference>
<sequence length="2075" mass="232287">MTSQSDYLLNEVELNKLNEGKKSFYIYNWLRNLAKLLKNTQKDDIKDIQKTLVDQLMRHLQTNSGHPTRKLIAKSLATIFSIGDTFLLFDTINKCIDVLKNKDDSTSVLSSKLSSIVCIGIMYQNLGRLMGRTYEETVQILVKILKNGDSQIRFEIYSTLKLIICSMGTAASSIYRDIYKSLKHGMVDRSMPVRANAARCCRHLIEFAPFLYTTEIENVFSLCFRSLDGSNYEVRCAVAETLGFLVSTTQSPAIRQSLQHYQASNNTQNNKVRIVTLEEALNLLAAGYLKGGIGFLKAGEMIKGSSTVNREIRLGISHAYVAFIMQMGPNWVEKNIADFMSHLFEVLSNPKSCTTHLDAIHSRRCITFILRTITSKVLTEKGQFQALKDLTAIIGQYSRVGHLRTTNGKGLEGEISTQTTILSNNNSKNVGTITNDVQLAQHVLVVALLELGTLVHQLGPSCQSILLDSQVSVIDTVCGVINHPSHIVRLSSGWCLRCICSAVNGQLTPLFERSLERLETLRSNPESINGHSYVLSALLGTVRYTPLGIPQNKAKLIFNIAEDLLRTASQNSRLSMPRTQAGWQLMGSVMTLGHSGVKNLLPRLLLLWKNSFPRNTKELDSEKVRGDAFTWQITLENRAGALAAMASFLSCCPKLLTDDIRRRLLTPIESAITMLVSLNTLFKTLGPAIKASYTMVRLRLYQVLLLLPPQLYENCFASLLRLLVSDLILNENVANTTSSMLSGLIQTNADIILGSWIKEMEHQLIEDQIQLFLSSGVGSIEYDPTVLYKAGTGNDLNYSPAPLPLAVMIINKAALVFASVFPYVAQKHRVQMLNHFIECVKQAKSARQEAIMINILTAILGALKNLAESKMNLGTDEVRRLLISHIMDTLNHSNPLIRYASAESIGRCVQIINDGKFLSDITQQCFERLRTARDALTRTGYSLAIGSIHHYVVGMGSVQQLKTNISLLLALAEDHSSPSVQIWALHALTLIAESGGPMFRPYVEPTLTQCLKILLALPPSLIDVYQSIGKCISAIITTIGPEFQSQSHVINEIRSSTLIACSVLEEHGDFLVKSETINCLQQLHMFDRKNINLEEIICLLCEGYLSSHYLLRKSSIACLHQVAQKESKALIEFGNQWVQQNRTSTQIGVIYNFNVRARNDFPGILIALFDYELDQYNSSNIKKILTCLIQNIDEFNLNIWLQLCKEVLSGADNSRNETDCDHDLEEGEFEESGFKANDDSLQIKVSYRCQTRVFVMNLLSKIINNVSQSTSLNSNAHFDLSNARERSIESGGKQDYLVLHLADLVRMSFIGATSDCDDLRMESLKALELVIDKFAQVSEPEFPDHVILEQFQAQVGAALRPAFAVDTPSHVTAMACQVCSAWIGSGVARDLNDLRRVHQLLVSSLDKLHKNSTSRLYNESASTMEKLAILKAWAEVYVVAMAQNEKQNDNQSSGEGNKENLFHLVTPELLMLSKYWIFALRDHALLTLPTEFVSQIPPDGGTFFILETIDSVRPMYRSAWPPILNATALWLCTGKGFEVLDQDATMNISKFDQFYLLFGICMEALSNPKSTEQTSNVSTYLDSLAELITKNEVTKSVFVENKQIIRELCQVLHRLLLTHEVSDCQIVITEIIISIIKIGAERLQEERFKLNDGEKNTPSNDSNLAIGEGGVDGKIIMNDSLVYSLIEICLSILVRQLPQLCPTLASVPEFSFIRNSQKSTNNNYLLFNSENAKLIANVLNILTELPSLCSPAGALTILPTVLYLLTGVFAELSVVSQTIYDEKLYEREPILTFLKCIRTLCSSSFIMEFEHDSEYKSSWIRMLQSAVARILDLCKTSIDDKKQDFVSTLLAIGVFAIYSPCEVLHTPQLQYPIINLMTQALQSDNDLIQLKCIETLKSIFAQSSLRNSLFYVHSLAPKIIQVFYSLINTFRSGQSLSHEKIESILSILSCIELFIEMANEDKKINMLMIYIPALISLLNTDTLTESIHSNARLRYNSQRSILHEQSLKRLTEIGPKHSEQFKQIMVNNPNYSESLRCAIRDQQKKANNENDGNKLNNKSGNISSIPLKVDFSKYK</sequence>
<keyword evidence="4" id="KW-1185">Reference proteome</keyword>
<dbReference type="PANTHER" id="PTHR21663:SF0">
    <property type="entry name" value="HEAT REPEAT-CONTAINING PROTEIN 5B"/>
    <property type="match status" value="1"/>
</dbReference>
<dbReference type="GO" id="GO:0042147">
    <property type="term" value="P:retrograde transport, endosome to Golgi"/>
    <property type="evidence" value="ECO:0007669"/>
    <property type="project" value="TreeGrafter"/>
</dbReference>
<dbReference type="Pfam" id="PF20210">
    <property type="entry name" value="Laa1_Sip1_HTR5"/>
    <property type="match status" value="1"/>
</dbReference>